<dbReference type="Proteomes" id="UP000828390">
    <property type="component" value="Unassembled WGS sequence"/>
</dbReference>
<protein>
    <submittedName>
        <fullName evidence="1">Uncharacterized protein</fullName>
    </submittedName>
</protein>
<sequence>MEGSFTGFELFQFLDEFINLLRHFWVLNLKQEQQTSAAWSGFYTVSGVSLFAIFYQRHAVTCSKLKTRAPHSRCQRSAVGAVLNK</sequence>
<gene>
    <name evidence="1" type="ORF">DPMN_078491</name>
</gene>
<accession>A0A9D4BHJ5</accession>
<dbReference type="AlphaFoldDB" id="A0A9D4BHJ5"/>
<reference evidence="1" key="1">
    <citation type="journal article" date="2019" name="bioRxiv">
        <title>The Genome of the Zebra Mussel, Dreissena polymorpha: A Resource for Invasive Species Research.</title>
        <authorList>
            <person name="McCartney M.A."/>
            <person name="Auch B."/>
            <person name="Kono T."/>
            <person name="Mallez S."/>
            <person name="Zhang Y."/>
            <person name="Obille A."/>
            <person name="Becker A."/>
            <person name="Abrahante J.E."/>
            <person name="Garbe J."/>
            <person name="Badalamenti J.P."/>
            <person name="Herman A."/>
            <person name="Mangelson H."/>
            <person name="Liachko I."/>
            <person name="Sullivan S."/>
            <person name="Sone E.D."/>
            <person name="Koren S."/>
            <person name="Silverstein K.A.T."/>
            <person name="Beckman K.B."/>
            <person name="Gohl D.M."/>
        </authorList>
    </citation>
    <scope>NUCLEOTIDE SEQUENCE</scope>
    <source>
        <strain evidence="1">Duluth1</strain>
        <tissue evidence="1">Whole animal</tissue>
    </source>
</reference>
<reference evidence="1" key="2">
    <citation type="submission" date="2020-11" db="EMBL/GenBank/DDBJ databases">
        <authorList>
            <person name="McCartney M.A."/>
            <person name="Auch B."/>
            <person name="Kono T."/>
            <person name="Mallez S."/>
            <person name="Becker A."/>
            <person name="Gohl D.M."/>
            <person name="Silverstein K.A.T."/>
            <person name="Koren S."/>
            <person name="Bechman K.B."/>
            <person name="Herman A."/>
            <person name="Abrahante J.E."/>
            <person name="Garbe J."/>
        </authorList>
    </citation>
    <scope>NUCLEOTIDE SEQUENCE</scope>
    <source>
        <strain evidence="1">Duluth1</strain>
        <tissue evidence="1">Whole animal</tissue>
    </source>
</reference>
<proteinExistence type="predicted"/>
<evidence type="ECO:0000313" key="1">
    <source>
        <dbReference type="EMBL" id="KAH3703455.1"/>
    </source>
</evidence>
<comment type="caution">
    <text evidence="1">The sequence shown here is derived from an EMBL/GenBank/DDBJ whole genome shotgun (WGS) entry which is preliminary data.</text>
</comment>
<keyword evidence="2" id="KW-1185">Reference proteome</keyword>
<name>A0A9D4BHJ5_DREPO</name>
<organism evidence="1 2">
    <name type="scientific">Dreissena polymorpha</name>
    <name type="common">Zebra mussel</name>
    <name type="synonym">Mytilus polymorpha</name>
    <dbReference type="NCBI Taxonomy" id="45954"/>
    <lineage>
        <taxon>Eukaryota</taxon>
        <taxon>Metazoa</taxon>
        <taxon>Spiralia</taxon>
        <taxon>Lophotrochozoa</taxon>
        <taxon>Mollusca</taxon>
        <taxon>Bivalvia</taxon>
        <taxon>Autobranchia</taxon>
        <taxon>Heteroconchia</taxon>
        <taxon>Euheterodonta</taxon>
        <taxon>Imparidentia</taxon>
        <taxon>Neoheterodontei</taxon>
        <taxon>Myida</taxon>
        <taxon>Dreissenoidea</taxon>
        <taxon>Dreissenidae</taxon>
        <taxon>Dreissena</taxon>
    </lineage>
</organism>
<dbReference type="EMBL" id="JAIWYP010000015">
    <property type="protein sequence ID" value="KAH3703455.1"/>
    <property type="molecule type" value="Genomic_DNA"/>
</dbReference>
<evidence type="ECO:0000313" key="2">
    <source>
        <dbReference type="Proteomes" id="UP000828390"/>
    </source>
</evidence>